<dbReference type="Proteomes" id="UP000246661">
    <property type="component" value="Unassembled WGS sequence"/>
</dbReference>
<dbReference type="PANTHER" id="PTHR10587:SF133">
    <property type="entry name" value="CHITIN DEACETYLASE 1-RELATED"/>
    <property type="match status" value="1"/>
</dbReference>
<dbReference type="EMBL" id="QGTX01000001">
    <property type="protein sequence ID" value="PWW23674.1"/>
    <property type="molecule type" value="Genomic_DNA"/>
</dbReference>
<comment type="caution">
    <text evidence="4">The sequence shown here is derived from an EMBL/GenBank/DDBJ whole genome shotgun (WGS) entry which is preliminary data.</text>
</comment>
<dbReference type="GO" id="GO:0005975">
    <property type="term" value="P:carbohydrate metabolic process"/>
    <property type="evidence" value="ECO:0007669"/>
    <property type="project" value="InterPro"/>
</dbReference>
<feature type="domain" description="NodB homology" evidence="3">
    <location>
        <begin position="1"/>
        <end position="104"/>
    </location>
</feature>
<reference evidence="5" key="1">
    <citation type="submission" date="2018-05" db="EMBL/GenBank/DDBJ databases">
        <authorList>
            <person name="Klenk H.-P."/>
            <person name="Huntemann M."/>
            <person name="Clum A."/>
            <person name="Pillay M."/>
            <person name="Palaniappan K."/>
            <person name="Varghese N."/>
            <person name="Mikhailova N."/>
            <person name="Stamatis D."/>
            <person name="Reddy T."/>
            <person name="Daum C."/>
            <person name="Shapiro N."/>
            <person name="Ivanova N."/>
            <person name="Kyrpides N."/>
            <person name="Woyke T."/>
        </authorList>
    </citation>
    <scope>NUCLEOTIDE SEQUENCE [LARGE SCALE GENOMIC DNA]</scope>
    <source>
        <strain evidence="5">DSM 45417</strain>
    </source>
</reference>
<dbReference type="InterPro" id="IPR050248">
    <property type="entry name" value="Polysacc_deacetylase_ArnD"/>
</dbReference>
<sequence>MGTELDRATAVLAGLGVTTSLVRPPYGATDATVAAVAADRGHAQVLWDVDTRDWWNRDVTITTERVLAGAHRGAIVLMHDIHPTTVQAVPGIVDALQDAGYTLVTVPQLLGPDVVPGATYVSG</sequence>
<accession>A0A317QLB2</accession>
<name>A0A317QLB2_9ACTN</name>
<dbReference type="GO" id="GO:0016810">
    <property type="term" value="F:hydrolase activity, acting on carbon-nitrogen (but not peptide) bonds"/>
    <property type="evidence" value="ECO:0007669"/>
    <property type="project" value="InterPro"/>
</dbReference>
<evidence type="ECO:0000259" key="3">
    <source>
        <dbReference type="PROSITE" id="PS51677"/>
    </source>
</evidence>
<evidence type="ECO:0000256" key="1">
    <source>
        <dbReference type="ARBA" id="ARBA00022723"/>
    </source>
</evidence>
<dbReference type="InterPro" id="IPR011330">
    <property type="entry name" value="Glyco_hydro/deAcase_b/a-brl"/>
</dbReference>
<keyword evidence="2" id="KW-0378">Hydrolase</keyword>
<evidence type="ECO:0000256" key="2">
    <source>
        <dbReference type="ARBA" id="ARBA00022801"/>
    </source>
</evidence>
<proteinExistence type="predicted"/>
<protein>
    <recommendedName>
        <fullName evidence="3">NodB homology domain-containing protein</fullName>
    </recommendedName>
</protein>
<dbReference type="GO" id="GO:0016020">
    <property type="term" value="C:membrane"/>
    <property type="evidence" value="ECO:0007669"/>
    <property type="project" value="TreeGrafter"/>
</dbReference>
<dbReference type="Gene3D" id="3.20.20.370">
    <property type="entry name" value="Glycoside hydrolase/deacetylase"/>
    <property type="match status" value="1"/>
</dbReference>
<dbReference type="GO" id="GO:0046872">
    <property type="term" value="F:metal ion binding"/>
    <property type="evidence" value="ECO:0007669"/>
    <property type="project" value="UniProtKB-KW"/>
</dbReference>
<dbReference type="SUPFAM" id="SSF88713">
    <property type="entry name" value="Glycoside hydrolase/deacetylase"/>
    <property type="match status" value="1"/>
</dbReference>
<evidence type="ECO:0000313" key="4">
    <source>
        <dbReference type="EMBL" id="PWW23674.1"/>
    </source>
</evidence>
<keyword evidence="5" id="KW-1185">Reference proteome</keyword>
<keyword evidence="1" id="KW-0479">Metal-binding</keyword>
<evidence type="ECO:0000313" key="5">
    <source>
        <dbReference type="Proteomes" id="UP000246661"/>
    </source>
</evidence>
<dbReference type="AlphaFoldDB" id="A0A317QLB2"/>
<organism evidence="4 5">
    <name type="scientific">Geodermatophilus normandii</name>
    <dbReference type="NCBI Taxonomy" id="1137989"/>
    <lineage>
        <taxon>Bacteria</taxon>
        <taxon>Bacillati</taxon>
        <taxon>Actinomycetota</taxon>
        <taxon>Actinomycetes</taxon>
        <taxon>Geodermatophilales</taxon>
        <taxon>Geodermatophilaceae</taxon>
        <taxon>Geodermatophilus</taxon>
    </lineage>
</organism>
<dbReference type="PANTHER" id="PTHR10587">
    <property type="entry name" value="GLYCOSYL TRANSFERASE-RELATED"/>
    <property type="match status" value="1"/>
</dbReference>
<dbReference type="PROSITE" id="PS51677">
    <property type="entry name" value="NODB"/>
    <property type="match status" value="1"/>
</dbReference>
<dbReference type="InterPro" id="IPR002509">
    <property type="entry name" value="NODB_dom"/>
</dbReference>
<gene>
    <name evidence="4" type="ORF">JD79_02849</name>
</gene>